<gene>
    <name evidence="9" type="primary">LOC107220855</name>
</gene>
<sequence length="415" mass="44851">MINAKSTVNGVAVIAALLSVLAEGSPIGKSDEGCSILINGGLAEPQPLILRPGFEGGYVIPEETGSGSVTLAVGESLRLVCLGNSFDLETSEPVEDANVTCVGGTTFTFEGLGITEEFENIGCLSYPTHTARRTGVACPNGEVCEIGFDLGDGDFQRLITLCHDDVDQNTILAHAKVPAVIDAAQTSFPRPGFVKGDFYVGVSMANIYTRVNQRATLAGIIGSEELALEYLPASGTYYWAKGHLVAKTDLIYGAHQRSTFYYLNTVPMWQNINAGNWGIVEANLKNLATNRDVDLDVWTGSTGVLTLADVNGDQQEIHLYVDENNNRAVPVPKLLFKVVWEESSGLGVAFVTVNNPYLEELDDEHVICTDVCDQVSYLTWNPTRSDRGLSYCCEVDDFRKAFPDIPEFTTTGILA</sequence>
<dbReference type="RefSeq" id="XP_015515106.1">
    <property type="nucleotide sequence ID" value="XM_015659620.2"/>
</dbReference>
<evidence type="ECO:0000256" key="5">
    <source>
        <dbReference type="PIRSR" id="PIRSR640255-2"/>
    </source>
</evidence>
<dbReference type="AlphaFoldDB" id="A0A6J0BKG4"/>
<dbReference type="FunCoup" id="A0A6J0BKG4">
    <property type="interactions" value="8"/>
</dbReference>
<dbReference type="GO" id="GO:0000014">
    <property type="term" value="F:single-stranded DNA endodeoxyribonuclease activity"/>
    <property type="evidence" value="ECO:0007669"/>
    <property type="project" value="TreeGrafter"/>
</dbReference>
<dbReference type="KEGG" id="nlo:107220855"/>
<evidence type="ECO:0000256" key="6">
    <source>
        <dbReference type="SAM" id="SignalP"/>
    </source>
</evidence>
<feature type="chain" id="PRO_5026947611" evidence="6">
    <location>
        <begin position="25"/>
        <end position="415"/>
    </location>
</feature>
<accession>A0A6J0BKG4</accession>
<name>A0A6J0BKG4_NEOLC</name>
<dbReference type="GO" id="GO:0005634">
    <property type="term" value="C:nucleus"/>
    <property type="evidence" value="ECO:0007669"/>
    <property type="project" value="TreeGrafter"/>
</dbReference>
<protein>
    <submittedName>
        <fullName evidence="9">Uncharacterized protein LOC107220855</fullName>
    </submittedName>
</protein>
<evidence type="ECO:0000256" key="4">
    <source>
        <dbReference type="PIRSR" id="PIRSR640255-1"/>
    </source>
</evidence>
<evidence type="ECO:0000313" key="8">
    <source>
        <dbReference type="Proteomes" id="UP000829291"/>
    </source>
</evidence>
<evidence type="ECO:0000256" key="1">
    <source>
        <dbReference type="ARBA" id="ARBA00010052"/>
    </source>
</evidence>
<dbReference type="InterPro" id="IPR040255">
    <property type="entry name" value="Non-specific_endonuclease"/>
</dbReference>
<dbReference type="PANTHER" id="PTHR13966:SF19">
    <property type="entry name" value="NUCLEASE EXOG, MITOCHONDRIAL"/>
    <property type="match status" value="1"/>
</dbReference>
<dbReference type="SMART" id="SM00892">
    <property type="entry name" value="Endonuclease_NS"/>
    <property type="match status" value="1"/>
</dbReference>
<dbReference type="OrthoDB" id="5960141at2759"/>
<dbReference type="GO" id="GO:0003676">
    <property type="term" value="F:nucleic acid binding"/>
    <property type="evidence" value="ECO:0007669"/>
    <property type="project" value="InterPro"/>
</dbReference>
<feature type="domain" description="DNA/RNA non-specific endonuclease/pyrophosphatase/phosphodiesterase" evidence="7">
    <location>
        <begin position="155"/>
        <end position="398"/>
    </location>
</feature>
<feature type="binding site" evidence="5">
    <location>
        <position position="273"/>
    </location>
    <ligand>
        <name>Mg(2+)</name>
        <dbReference type="ChEBI" id="CHEBI:18420"/>
        <note>catalytic</note>
    </ligand>
</feature>
<reference evidence="9" key="1">
    <citation type="submission" date="2025-08" db="UniProtKB">
        <authorList>
            <consortium name="RefSeq"/>
        </authorList>
    </citation>
    <scope>IDENTIFICATION</scope>
    <source>
        <tissue evidence="9">Thorax and Abdomen</tissue>
    </source>
</reference>
<dbReference type="InterPro" id="IPR044925">
    <property type="entry name" value="His-Me_finger_sf"/>
</dbReference>
<feature type="signal peptide" evidence="6">
    <location>
        <begin position="1"/>
        <end position="24"/>
    </location>
</feature>
<dbReference type="InterPro" id="IPR001604">
    <property type="entry name" value="Endo_G_ENPP1-like_dom"/>
</dbReference>
<dbReference type="InParanoid" id="A0A6J0BKG4"/>
<dbReference type="Proteomes" id="UP000829291">
    <property type="component" value="Chromosome 7"/>
</dbReference>
<keyword evidence="3" id="KW-0378">Hydrolase</keyword>
<dbReference type="GO" id="GO:0005743">
    <property type="term" value="C:mitochondrial inner membrane"/>
    <property type="evidence" value="ECO:0007669"/>
    <property type="project" value="TreeGrafter"/>
</dbReference>
<dbReference type="GO" id="GO:0046872">
    <property type="term" value="F:metal ion binding"/>
    <property type="evidence" value="ECO:0007669"/>
    <property type="project" value="UniProtKB-KW"/>
</dbReference>
<dbReference type="Pfam" id="PF01223">
    <property type="entry name" value="Endonuclease_NS"/>
    <property type="match status" value="1"/>
</dbReference>
<evidence type="ECO:0000313" key="9">
    <source>
        <dbReference type="RefSeq" id="XP_015515106.1"/>
    </source>
</evidence>
<dbReference type="PANTHER" id="PTHR13966">
    <property type="entry name" value="ENDONUCLEASE RELATED"/>
    <property type="match status" value="1"/>
</dbReference>
<keyword evidence="3" id="KW-0255">Endonuclease</keyword>
<dbReference type="GO" id="GO:0004521">
    <property type="term" value="F:RNA endonuclease activity"/>
    <property type="evidence" value="ECO:0007669"/>
    <property type="project" value="TreeGrafter"/>
</dbReference>
<keyword evidence="2" id="KW-0540">Nuclease</keyword>
<keyword evidence="8" id="KW-1185">Reference proteome</keyword>
<keyword evidence="5" id="KW-0479">Metal-binding</keyword>
<dbReference type="SUPFAM" id="SSF54060">
    <property type="entry name" value="His-Me finger endonucleases"/>
    <property type="match status" value="1"/>
</dbReference>
<organism evidence="9">
    <name type="scientific">Neodiprion lecontei</name>
    <name type="common">Redheaded pine sawfly</name>
    <dbReference type="NCBI Taxonomy" id="441921"/>
    <lineage>
        <taxon>Eukaryota</taxon>
        <taxon>Metazoa</taxon>
        <taxon>Ecdysozoa</taxon>
        <taxon>Arthropoda</taxon>
        <taxon>Hexapoda</taxon>
        <taxon>Insecta</taxon>
        <taxon>Pterygota</taxon>
        <taxon>Neoptera</taxon>
        <taxon>Endopterygota</taxon>
        <taxon>Hymenoptera</taxon>
        <taxon>Tenthredinoidea</taxon>
        <taxon>Diprionidae</taxon>
        <taxon>Diprioninae</taxon>
        <taxon>Neodiprion</taxon>
    </lineage>
</organism>
<proteinExistence type="inferred from homology"/>
<dbReference type="GeneID" id="107220855"/>
<evidence type="ECO:0000256" key="3">
    <source>
        <dbReference type="ARBA" id="ARBA00022759"/>
    </source>
</evidence>
<evidence type="ECO:0000259" key="7">
    <source>
        <dbReference type="SMART" id="SM00892"/>
    </source>
</evidence>
<feature type="active site" description="Proton acceptor" evidence="4">
    <location>
        <position position="243"/>
    </location>
</feature>
<dbReference type="Gene3D" id="3.40.570.10">
    <property type="entry name" value="Extracellular Endonuclease, subunit A"/>
    <property type="match status" value="1"/>
</dbReference>
<evidence type="ECO:0000256" key="2">
    <source>
        <dbReference type="ARBA" id="ARBA00022722"/>
    </source>
</evidence>
<dbReference type="InterPro" id="IPR044929">
    <property type="entry name" value="DNA/RNA_non-sp_Endonuclease_sf"/>
</dbReference>
<keyword evidence="6" id="KW-0732">Signal</keyword>
<comment type="similarity">
    <text evidence="1">Belongs to the DNA/RNA non-specific endonuclease family.</text>
</comment>
<dbReference type="GO" id="GO:0006309">
    <property type="term" value="P:apoptotic DNA fragmentation"/>
    <property type="evidence" value="ECO:0007669"/>
    <property type="project" value="TreeGrafter"/>
</dbReference>
<dbReference type="FunFam" id="3.40.570.10:FF:000007">
    <property type="entry name" value="Alkaline nuclease"/>
    <property type="match status" value="1"/>
</dbReference>